<organism evidence="3">
    <name type="scientific">marine metagenome</name>
    <dbReference type="NCBI Taxonomy" id="408172"/>
    <lineage>
        <taxon>unclassified sequences</taxon>
        <taxon>metagenomes</taxon>
        <taxon>ecological metagenomes</taxon>
    </lineage>
</organism>
<feature type="non-terminal residue" evidence="3">
    <location>
        <position position="91"/>
    </location>
</feature>
<accession>A0A382F213</accession>
<gene>
    <name evidence="3" type="ORF">METZ01_LOCUS209874</name>
</gene>
<evidence type="ECO:0000256" key="1">
    <source>
        <dbReference type="ARBA" id="ARBA00022729"/>
    </source>
</evidence>
<reference evidence="3" key="1">
    <citation type="submission" date="2018-05" db="EMBL/GenBank/DDBJ databases">
        <authorList>
            <person name="Lanie J.A."/>
            <person name="Ng W.-L."/>
            <person name="Kazmierczak K.M."/>
            <person name="Andrzejewski T.M."/>
            <person name="Davidsen T.M."/>
            <person name="Wayne K.J."/>
            <person name="Tettelin H."/>
            <person name="Glass J.I."/>
            <person name="Rusch D."/>
            <person name="Podicherti R."/>
            <person name="Tsui H.-C.T."/>
            <person name="Winkler M.E."/>
        </authorList>
    </citation>
    <scope>NUCLEOTIDE SEQUENCE</scope>
</reference>
<proteinExistence type="predicted"/>
<dbReference type="EMBL" id="UINC01047582">
    <property type="protein sequence ID" value="SVB57020.1"/>
    <property type="molecule type" value="Genomic_DNA"/>
</dbReference>
<name>A0A382F213_9ZZZZ</name>
<protein>
    <recommendedName>
        <fullName evidence="2">Yeast cell wall synthesis Kre9/Knh1-like N-terminal domain-containing protein</fullName>
    </recommendedName>
</protein>
<keyword evidence="1" id="KW-0732">Signal</keyword>
<feature type="domain" description="Yeast cell wall synthesis Kre9/Knh1-like N-terminal" evidence="2">
    <location>
        <begin position="31"/>
        <end position="90"/>
    </location>
</feature>
<sequence length="91" mass="9922">MRRAIAVFFVVVLLGLVSNPVWSAGTLTVTTPNGGQKWTTGKKYTIKWRKGNAGAHVKIQLLKSGKAYKTIKAKTKNDGAFDWTIPTSVTT</sequence>
<evidence type="ECO:0000259" key="2">
    <source>
        <dbReference type="Pfam" id="PF10342"/>
    </source>
</evidence>
<dbReference type="InterPro" id="IPR018466">
    <property type="entry name" value="Kre9/Knh1-like_N"/>
</dbReference>
<dbReference type="AlphaFoldDB" id="A0A382F213"/>
<evidence type="ECO:0000313" key="3">
    <source>
        <dbReference type="EMBL" id="SVB57020.1"/>
    </source>
</evidence>
<dbReference type="Pfam" id="PF10342">
    <property type="entry name" value="Kre9_KNH"/>
    <property type="match status" value="1"/>
</dbReference>